<dbReference type="PANTHER" id="PTHR23502">
    <property type="entry name" value="MAJOR FACILITATOR SUPERFAMILY"/>
    <property type="match status" value="1"/>
</dbReference>
<feature type="transmembrane region" description="Helical" evidence="5">
    <location>
        <begin position="182"/>
        <end position="201"/>
    </location>
</feature>
<evidence type="ECO:0000256" key="5">
    <source>
        <dbReference type="SAM" id="Phobius"/>
    </source>
</evidence>
<feature type="transmembrane region" description="Helical" evidence="5">
    <location>
        <begin position="403"/>
        <end position="422"/>
    </location>
</feature>
<feature type="transmembrane region" description="Helical" evidence="5">
    <location>
        <begin position="428"/>
        <end position="456"/>
    </location>
</feature>
<feature type="transmembrane region" description="Helical" evidence="5">
    <location>
        <begin position="359"/>
        <end position="382"/>
    </location>
</feature>
<dbReference type="RefSeq" id="XP_062790935.1">
    <property type="nucleotide sequence ID" value="XM_062934884.1"/>
</dbReference>
<dbReference type="InterPro" id="IPR011701">
    <property type="entry name" value="MFS"/>
</dbReference>
<accession>A0ABZ1CX28</accession>
<keyword evidence="2 5" id="KW-0812">Transmembrane</keyword>
<feature type="transmembrane region" description="Helical" evidence="5">
    <location>
        <begin position="119"/>
        <end position="136"/>
    </location>
</feature>
<dbReference type="InterPro" id="IPR036259">
    <property type="entry name" value="MFS_trans_sf"/>
</dbReference>
<name>A0ABZ1CX28_9TREE</name>
<dbReference type="EMBL" id="CP141884">
    <property type="protein sequence ID" value="WRT66195.1"/>
    <property type="molecule type" value="Genomic_DNA"/>
</dbReference>
<feature type="transmembrane region" description="Helical" evidence="5">
    <location>
        <begin position="511"/>
        <end position="532"/>
    </location>
</feature>
<keyword evidence="4 5" id="KW-0472">Membrane</keyword>
<reference evidence="7 8" key="1">
    <citation type="submission" date="2024-01" db="EMBL/GenBank/DDBJ databases">
        <title>Comparative genomics of Cryptococcus and Kwoniella reveals pathogenesis evolution and contrasting modes of karyotype evolution via chromosome fusion or intercentromeric recombination.</title>
        <authorList>
            <person name="Coelho M.A."/>
            <person name="David-Palma M."/>
            <person name="Shea T."/>
            <person name="Bowers K."/>
            <person name="McGinley-Smith S."/>
            <person name="Mohammad A.W."/>
            <person name="Gnirke A."/>
            <person name="Yurkov A.M."/>
            <person name="Nowrousian M."/>
            <person name="Sun S."/>
            <person name="Cuomo C.A."/>
            <person name="Heitman J."/>
        </authorList>
    </citation>
    <scope>NUCLEOTIDE SEQUENCE [LARGE SCALE GENOMIC DNA]</scope>
    <source>
        <strain evidence="7">CBS 11374</strain>
    </source>
</reference>
<feature type="transmembrane region" description="Helical" evidence="5">
    <location>
        <begin position="51"/>
        <end position="75"/>
    </location>
</feature>
<dbReference type="Pfam" id="PF07690">
    <property type="entry name" value="MFS_1"/>
    <property type="match status" value="1"/>
</dbReference>
<feature type="transmembrane region" description="Helical" evidence="5">
    <location>
        <begin position="477"/>
        <end position="499"/>
    </location>
</feature>
<dbReference type="PROSITE" id="PS50850">
    <property type="entry name" value="MFS"/>
    <property type="match status" value="1"/>
</dbReference>
<evidence type="ECO:0000313" key="7">
    <source>
        <dbReference type="EMBL" id="WRT66195.1"/>
    </source>
</evidence>
<sequence length="550" mass="60920">MFSHDNSIDVPGTTRVFDESGNTVQTDHVNLFPVPSEDPKDPLNWSKGRKWIMLLCIIWYQFVVNLQAASLYAVYEPLSENTGLSLNDLNAGVGYFYLFIGIACIFSQPLALGFGKKPIYIISALACCLLNLWTAFVDTNAQWIGSRLLLGFFISPSYTLIQVSISDVFFMHERGLPMGLYALQLYTGGALGPILSGYIYDGMGWKAIVWLSSGLTGLTALLLIFLLEETSYVRRSAMEAASAPTVATLNEGQVEEENNDVKLDAIEAGVHEVQHQGIAPRPRVISSWPGPRPWKFEKPHPQCGAIIGRCLFQCFALLRSPIIWWCGITFGSFQVYYNFVAALASGVLSVEPYNMSSSAIGLTFISSLIASFPAAAFGGYFVDWYGLRQARRNHGISEAEHKLNLYIICLIATPIGLLMMGLGPYYSAHWIVFVIGCGIVNFVGAFGTLVTVTYAFDCFHEIQPENPESPSASAQDAAPYLLISILICMIVSFGFNYAITPWCFDWGLRNFGITSAIMSIVFNGSTLILVIWGKRMRRSGETYYKKIINW</sequence>
<dbReference type="SUPFAM" id="SSF103473">
    <property type="entry name" value="MFS general substrate transporter"/>
    <property type="match status" value="1"/>
</dbReference>
<dbReference type="InterPro" id="IPR020846">
    <property type="entry name" value="MFS_dom"/>
</dbReference>
<feature type="domain" description="Major facilitator superfamily (MFS) profile" evidence="6">
    <location>
        <begin position="53"/>
        <end position="550"/>
    </location>
</feature>
<feature type="transmembrane region" description="Helical" evidence="5">
    <location>
        <begin position="95"/>
        <end position="112"/>
    </location>
</feature>
<evidence type="ECO:0000259" key="6">
    <source>
        <dbReference type="PROSITE" id="PS50850"/>
    </source>
</evidence>
<evidence type="ECO:0000256" key="4">
    <source>
        <dbReference type="ARBA" id="ARBA00023136"/>
    </source>
</evidence>
<dbReference type="PANTHER" id="PTHR23502:SF30">
    <property type="entry name" value="TRANSPORTER, PUTATIVE (AFU_ORTHOLOGUE AFUA_8G04702)-RELATED"/>
    <property type="match status" value="1"/>
</dbReference>
<gene>
    <name evidence="7" type="ORF">IL334_003148</name>
</gene>
<dbReference type="Gene3D" id="1.20.1250.20">
    <property type="entry name" value="MFS general substrate transporter like domains"/>
    <property type="match status" value="1"/>
</dbReference>
<evidence type="ECO:0000256" key="2">
    <source>
        <dbReference type="ARBA" id="ARBA00022692"/>
    </source>
</evidence>
<keyword evidence="3 5" id="KW-1133">Transmembrane helix</keyword>
<dbReference type="Proteomes" id="UP001329825">
    <property type="component" value="Chromosome 4"/>
</dbReference>
<organism evidence="7 8">
    <name type="scientific">Kwoniella shivajii</name>
    <dbReference type="NCBI Taxonomy" id="564305"/>
    <lineage>
        <taxon>Eukaryota</taxon>
        <taxon>Fungi</taxon>
        <taxon>Dikarya</taxon>
        <taxon>Basidiomycota</taxon>
        <taxon>Agaricomycotina</taxon>
        <taxon>Tremellomycetes</taxon>
        <taxon>Tremellales</taxon>
        <taxon>Cryptococcaceae</taxon>
        <taxon>Kwoniella</taxon>
    </lineage>
</organism>
<protein>
    <recommendedName>
        <fullName evidence="6">Major facilitator superfamily (MFS) profile domain-containing protein</fullName>
    </recommendedName>
</protein>
<evidence type="ECO:0000313" key="8">
    <source>
        <dbReference type="Proteomes" id="UP001329825"/>
    </source>
</evidence>
<comment type="subcellular location">
    <subcellularLocation>
        <location evidence="1">Membrane</location>
        <topology evidence="1">Multi-pass membrane protein</topology>
    </subcellularLocation>
</comment>
<keyword evidence="8" id="KW-1185">Reference proteome</keyword>
<evidence type="ECO:0000256" key="3">
    <source>
        <dbReference type="ARBA" id="ARBA00022989"/>
    </source>
</evidence>
<dbReference type="GeneID" id="87955279"/>
<proteinExistence type="predicted"/>
<evidence type="ECO:0000256" key="1">
    <source>
        <dbReference type="ARBA" id="ARBA00004141"/>
    </source>
</evidence>
<feature type="transmembrane region" description="Helical" evidence="5">
    <location>
        <begin position="148"/>
        <end position="170"/>
    </location>
</feature>
<feature type="transmembrane region" description="Helical" evidence="5">
    <location>
        <begin position="207"/>
        <end position="227"/>
    </location>
</feature>
<feature type="transmembrane region" description="Helical" evidence="5">
    <location>
        <begin position="322"/>
        <end position="339"/>
    </location>
</feature>